<evidence type="ECO:0000256" key="1">
    <source>
        <dbReference type="ARBA" id="ARBA00010877"/>
    </source>
</evidence>
<dbReference type="EMBL" id="UZAK01002228">
    <property type="protein sequence ID" value="VDO73922.1"/>
    <property type="molecule type" value="Genomic_DNA"/>
</dbReference>
<comment type="subcellular location">
    <subcellularLocation>
        <location evidence="7">Mitochondrion inner membrane</location>
        <topology evidence="7">Single-pass membrane protein</topology>
    </subcellularLocation>
</comment>
<dbReference type="PANTHER" id="PTHR15415:SF7">
    <property type="entry name" value="MICOS COMPLEX SUBUNIT MIC60"/>
    <property type="match status" value="1"/>
</dbReference>
<gene>
    <name evidence="8" type="ORF">SCUD_LOCUS2347</name>
</gene>
<accession>A0A3P8BPF9</accession>
<evidence type="ECO:0000256" key="4">
    <source>
        <dbReference type="ARBA" id="ARBA00022989"/>
    </source>
</evidence>
<dbReference type="Proteomes" id="UP000279833">
    <property type="component" value="Unassembled WGS sequence"/>
</dbReference>
<proteinExistence type="inferred from homology"/>
<evidence type="ECO:0000256" key="5">
    <source>
        <dbReference type="ARBA" id="ARBA00023128"/>
    </source>
</evidence>
<dbReference type="InterPro" id="IPR019133">
    <property type="entry name" value="MIC60"/>
</dbReference>
<keyword evidence="6" id="KW-0472">Membrane</keyword>
<dbReference type="Pfam" id="PF09731">
    <property type="entry name" value="Mitofilin"/>
    <property type="match status" value="1"/>
</dbReference>
<protein>
    <recommendedName>
        <fullName evidence="7">MICOS complex subunit MIC60</fullName>
    </recommendedName>
    <alternativeName>
        <fullName evidence="7">Mitofilin</fullName>
    </alternativeName>
</protein>
<keyword evidence="2 7" id="KW-0812">Transmembrane</keyword>
<evidence type="ECO:0000256" key="6">
    <source>
        <dbReference type="ARBA" id="ARBA00023136"/>
    </source>
</evidence>
<keyword evidence="5 7" id="KW-0496">Mitochondrion</keyword>
<evidence type="ECO:0000313" key="9">
    <source>
        <dbReference type="Proteomes" id="UP000279833"/>
    </source>
</evidence>
<reference evidence="8" key="1">
    <citation type="submission" date="2018-11" db="EMBL/GenBank/DDBJ databases">
        <authorList>
            <consortium name="Pathogen Informatics"/>
        </authorList>
    </citation>
    <scope>NUCLEOTIDE SEQUENCE [LARGE SCALE GENOMIC DNA]</scope>
    <source>
        <strain evidence="8">Dakar</strain>
    </source>
</reference>
<evidence type="ECO:0000313" key="8">
    <source>
        <dbReference type="EMBL" id="VDO73922.1"/>
    </source>
</evidence>
<evidence type="ECO:0000256" key="7">
    <source>
        <dbReference type="RuleBase" id="RU363000"/>
    </source>
</evidence>
<evidence type="ECO:0000256" key="2">
    <source>
        <dbReference type="ARBA" id="ARBA00022692"/>
    </source>
</evidence>
<organism evidence="8 9">
    <name type="scientific">Schistosoma curassoni</name>
    <dbReference type="NCBI Taxonomy" id="6186"/>
    <lineage>
        <taxon>Eukaryota</taxon>
        <taxon>Metazoa</taxon>
        <taxon>Spiralia</taxon>
        <taxon>Lophotrochozoa</taxon>
        <taxon>Platyhelminthes</taxon>
        <taxon>Trematoda</taxon>
        <taxon>Digenea</taxon>
        <taxon>Strigeidida</taxon>
        <taxon>Schistosomatoidea</taxon>
        <taxon>Schistosomatidae</taxon>
        <taxon>Schistosoma</taxon>
    </lineage>
</organism>
<name>A0A3P8BPF9_9TREM</name>
<keyword evidence="4" id="KW-1133">Transmembrane helix</keyword>
<sequence length="173" mass="19906">MFISYHRANVVWELEPTQIFARLFVKILHLFCTVCCFLFSKVYNVCRNVALIDETSGSLWEYALSWLQSILIVDVKYKCLEAISHYDTTKQTDSRPDSFQLLSSAKFAMASDHNIFSALETAVRLLGQLRGQSRVVANDWLVDARHYLEAKQTARTLLAYVAARDISTFQKRL</sequence>
<dbReference type="GO" id="GO:0061617">
    <property type="term" value="C:MICOS complex"/>
    <property type="evidence" value="ECO:0007669"/>
    <property type="project" value="TreeGrafter"/>
</dbReference>
<comment type="similarity">
    <text evidence="1 7">Belongs to the MICOS complex subunit Mic60 family.</text>
</comment>
<comment type="subunit">
    <text evidence="7">Component of the mitochondrial contact site and cristae organizing system (MICOS) complex.</text>
</comment>
<keyword evidence="9" id="KW-1185">Reference proteome</keyword>
<dbReference type="PANTHER" id="PTHR15415">
    <property type="entry name" value="MITOFILIN"/>
    <property type="match status" value="1"/>
</dbReference>
<dbReference type="GO" id="GO:0042407">
    <property type="term" value="P:cristae formation"/>
    <property type="evidence" value="ECO:0007669"/>
    <property type="project" value="TreeGrafter"/>
</dbReference>
<evidence type="ECO:0000256" key="3">
    <source>
        <dbReference type="ARBA" id="ARBA00022792"/>
    </source>
</evidence>
<comment type="function">
    <text evidence="7">Component of the MICOS complex, a large protein complex of the mitochondrial inner membrane that plays crucial roles in the maintenance of crista junctions, inner membrane architecture, and formation of contact sites to the outer membrane.</text>
</comment>
<keyword evidence="3 7" id="KW-0999">Mitochondrion inner membrane</keyword>
<dbReference type="AlphaFoldDB" id="A0A3P8BPF9"/>